<comment type="function">
    <text evidence="1">Involved in DNA recombination.</text>
</comment>
<dbReference type="PANTHER" id="PTHR30563:SF0">
    <property type="entry name" value="DNA RECOMBINATION PROTEIN RMUC"/>
    <property type="match status" value="1"/>
</dbReference>
<evidence type="ECO:0000256" key="4">
    <source>
        <dbReference type="ARBA" id="ARBA00023172"/>
    </source>
</evidence>
<protein>
    <submittedName>
        <fullName evidence="7">DNA recombination protein RmuC</fullName>
    </submittedName>
</protein>
<keyword evidence="3 5" id="KW-0175">Coiled coil</keyword>
<comment type="caution">
    <text evidence="7">The sequence shown here is derived from an EMBL/GenBank/DDBJ whole genome shotgun (WGS) entry which is preliminary data.</text>
</comment>
<dbReference type="AlphaFoldDB" id="A0A4U8T990"/>
<keyword evidence="8" id="KW-1185">Reference proteome</keyword>
<evidence type="ECO:0000256" key="5">
    <source>
        <dbReference type="SAM" id="Coils"/>
    </source>
</evidence>
<evidence type="ECO:0000313" key="8">
    <source>
        <dbReference type="Proteomes" id="UP000029733"/>
    </source>
</evidence>
<evidence type="ECO:0000256" key="6">
    <source>
        <dbReference type="SAM" id="MobiDB-lite"/>
    </source>
</evidence>
<reference evidence="7 8" key="1">
    <citation type="journal article" date="2014" name="Genome Announc.">
        <title>Draft genome sequences of eight enterohepatic helicobacter species isolated from both laboratory and wild rodents.</title>
        <authorList>
            <person name="Sheh A."/>
            <person name="Shen Z."/>
            <person name="Fox J.G."/>
        </authorList>
    </citation>
    <scope>NUCLEOTIDE SEQUENCE [LARGE SCALE GENOMIC DNA]</scope>
    <source>
        <strain evidence="7 8">MIT 09-6949</strain>
    </source>
</reference>
<feature type="region of interest" description="Disordered" evidence="6">
    <location>
        <begin position="428"/>
        <end position="448"/>
    </location>
</feature>
<feature type="compositionally biased region" description="Basic and acidic residues" evidence="6">
    <location>
        <begin position="429"/>
        <end position="439"/>
    </location>
</feature>
<sequence>MISVLCAICGVLCGALGAYVWQAYCAKKVQAKLQEHIQQLSIELTQAKTMLHALESAHTQRINDLSQSYEARLQEERQNAQNMLANLQTRFTHTQAEQDKYKEELKNAFKALSADILRQNTQSFNQTQLLSLKPLQDEITRFTKQLQDNHLYALKQHSTLSAQIEQLNKLNVQLSSDAHNLTNALKGENKIQGNWGEIILQRVFENSGLQEGREYELQSSVRDDWANILRPDAIIRLPKSGGEERCVVVDSKTSLIAYEKICNAQNEIERQNAQKELAASMQAHFNGLSAKNYQQYLKGQKLDFVLMFIPIEGAFLEAMQYDMNLYDKAYKKGVVLVSPTTIMAVLRIIHNLWQFEYRNKNVDRIFTEIQKLFVRITRFENVLEKLGGNLNTLQKTYDDVMTKYNGRQGIANKSDEINGLLKGAGLHNNELENMPKTDNDPADGETIG</sequence>
<keyword evidence="4" id="KW-0233">DNA recombination</keyword>
<comment type="similarity">
    <text evidence="2">Belongs to the RmuC family.</text>
</comment>
<gene>
    <name evidence="7" type="ORF">LS71_006955</name>
</gene>
<evidence type="ECO:0000256" key="1">
    <source>
        <dbReference type="ARBA" id="ARBA00003416"/>
    </source>
</evidence>
<proteinExistence type="inferred from homology"/>
<dbReference type="PANTHER" id="PTHR30563">
    <property type="entry name" value="DNA RECOMBINATION PROTEIN RMUC"/>
    <property type="match status" value="1"/>
</dbReference>
<dbReference type="Pfam" id="PF02646">
    <property type="entry name" value="RmuC"/>
    <property type="match status" value="1"/>
</dbReference>
<feature type="coiled-coil region" evidence="5">
    <location>
        <begin position="30"/>
        <end position="122"/>
    </location>
</feature>
<evidence type="ECO:0000313" key="7">
    <source>
        <dbReference type="EMBL" id="TLD96203.1"/>
    </source>
</evidence>
<dbReference type="OrthoDB" id="9765111at2"/>
<dbReference type="EMBL" id="JRPR02000005">
    <property type="protein sequence ID" value="TLD96203.1"/>
    <property type="molecule type" value="Genomic_DNA"/>
</dbReference>
<accession>A0A4U8T990</accession>
<dbReference type="RefSeq" id="WP_138109873.1">
    <property type="nucleotide sequence ID" value="NZ_JRPR02000005.1"/>
</dbReference>
<organism evidence="7 8">
    <name type="scientific">Helicobacter jaachi</name>
    <dbReference type="NCBI Taxonomy" id="1677920"/>
    <lineage>
        <taxon>Bacteria</taxon>
        <taxon>Pseudomonadati</taxon>
        <taxon>Campylobacterota</taxon>
        <taxon>Epsilonproteobacteria</taxon>
        <taxon>Campylobacterales</taxon>
        <taxon>Helicobacteraceae</taxon>
        <taxon>Helicobacter</taxon>
    </lineage>
</organism>
<dbReference type="Proteomes" id="UP000029733">
    <property type="component" value="Unassembled WGS sequence"/>
</dbReference>
<dbReference type="GO" id="GO:0006310">
    <property type="term" value="P:DNA recombination"/>
    <property type="evidence" value="ECO:0007669"/>
    <property type="project" value="UniProtKB-KW"/>
</dbReference>
<evidence type="ECO:0000256" key="2">
    <source>
        <dbReference type="ARBA" id="ARBA00009840"/>
    </source>
</evidence>
<dbReference type="InterPro" id="IPR003798">
    <property type="entry name" value="DNA_recombination_RmuC"/>
</dbReference>
<evidence type="ECO:0000256" key="3">
    <source>
        <dbReference type="ARBA" id="ARBA00023054"/>
    </source>
</evidence>
<name>A0A4U8T990_9HELI</name>